<dbReference type="SUPFAM" id="SSF47923">
    <property type="entry name" value="Ypt/Rab-GAP domain of gyp1p"/>
    <property type="match status" value="2"/>
</dbReference>
<dbReference type="RefSeq" id="XP_022412969.1">
    <property type="nucleotide sequence ID" value="XM_022557261.2"/>
</dbReference>
<proteinExistence type="predicted"/>
<dbReference type="InterPro" id="IPR035969">
    <property type="entry name" value="Rab-GAP_TBC_sf"/>
</dbReference>
<evidence type="ECO:0000256" key="3">
    <source>
        <dbReference type="SAM" id="Coils"/>
    </source>
</evidence>
<feature type="domain" description="Rab-GAP TBC" evidence="5">
    <location>
        <begin position="115"/>
        <end position="300"/>
    </location>
</feature>
<evidence type="ECO:0000313" key="6">
    <source>
        <dbReference type="Proteomes" id="UP000248483"/>
    </source>
</evidence>
<feature type="compositionally biased region" description="Low complexity" evidence="4">
    <location>
        <begin position="55"/>
        <end position="75"/>
    </location>
</feature>
<feature type="coiled-coil region" evidence="3">
    <location>
        <begin position="360"/>
        <end position="401"/>
    </location>
</feature>
<keyword evidence="2 3" id="KW-0175">Coiled coil</keyword>
<organism evidence="6 7">
    <name type="scientific">Delphinapterus leucas</name>
    <name type="common">Beluga whale</name>
    <dbReference type="NCBI Taxonomy" id="9749"/>
    <lineage>
        <taxon>Eukaryota</taxon>
        <taxon>Metazoa</taxon>
        <taxon>Chordata</taxon>
        <taxon>Craniata</taxon>
        <taxon>Vertebrata</taxon>
        <taxon>Euteleostomi</taxon>
        <taxon>Mammalia</taxon>
        <taxon>Eutheria</taxon>
        <taxon>Laurasiatheria</taxon>
        <taxon>Artiodactyla</taxon>
        <taxon>Whippomorpha</taxon>
        <taxon>Cetacea</taxon>
        <taxon>Odontoceti</taxon>
        <taxon>Monodontidae</taxon>
        <taxon>Delphinapterus</taxon>
    </lineage>
</organism>
<keyword evidence="1" id="KW-0597">Phosphoprotein</keyword>
<gene>
    <name evidence="7" type="primary">EVI5L</name>
</gene>
<feature type="region of interest" description="Disordered" evidence="4">
    <location>
        <begin position="766"/>
        <end position="794"/>
    </location>
</feature>
<feature type="coiled-coil region" evidence="3">
    <location>
        <begin position="569"/>
        <end position="709"/>
    </location>
</feature>
<dbReference type="GO" id="GO:0005096">
    <property type="term" value="F:GTPase activator activity"/>
    <property type="evidence" value="ECO:0007669"/>
    <property type="project" value="TreeGrafter"/>
</dbReference>
<dbReference type="FunFam" id="1.10.8.270:FF:000003">
    <property type="entry name" value="Ecotropic viral integration site 5"/>
    <property type="match status" value="1"/>
</dbReference>
<reference evidence="7" key="1">
    <citation type="submission" date="2025-08" db="UniProtKB">
        <authorList>
            <consortium name="RefSeq"/>
        </authorList>
    </citation>
    <scope>IDENTIFICATION</scope>
    <source>
        <tissue evidence="7">Blood</tissue>
    </source>
</reference>
<evidence type="ECO:0000256" key="2">
    <source>
        <dbReference type="ARBA" id="ARBA00023054"/>
    </source>
</evidence>
<dbReference type="PANTHER" id="PTHR47219">
    <property type="entry name" value="RAB GTPASE-ACTIVATING PROTEIN 1-LIKE"/>
    <property type="match status" value="1"/>
</dbReference>
<accession>A0A2Y9LTF8</accession>
<dbReference type="Gene3D" id="1.10.8.270">
    <property type="entry name" value="putative rabgap domain of human tbc1 domain family member 14 like domains"/>
    <property type="match status" value="1"/>
</dbReference>
<dbReference type="SMART" id="SM00164">
    <property type="entry name" value="TBC"/>
    <property type="match status" value="1"/>
</dbReference>
<dbReference type="Gene3D" id="1.10.10.750">
    <property type="entry name" value="Ypt/Rab-GAP domain of gyp1p, domain 1"/>
    <property type="match status" value="1"/>
</dbReference>
<dbReference type="InterPro" id="IPR000195">
    <property type="entry name" value="Rab-GAP-TBC_dom"/>
</dbReference>
<dbReference type="Gene3D" id="1.10.472.80">
    <property type="entry name" value="Ypt/Rab-GAP domain of gyp1p, domain 3"/>
    <property type="match status" value="1"/>
</dbReference>
<dbReference type="InterPro" id="IPR050302">
    <property type="entry name" value="Rab_GAP_TBC_domain"/>
</dbReference>
<evidence type="ECO:0000313" key="7">
    <source>
        <dbReference type="RefSeq" id="XP_022412969.1"/>
    </source>
</evidence>
<dbReference type="FunFam" id="1.10.472.80:FF:000002">
    <property type="entry name" value="Ecotropic viral integration site 5"/>
    <property type="match status" value="1"/>
</dbReference>
<dbReference type="CTD" id="115704"/>
<dbReference type="GO" id="GO:0031267">
    <property type="term" value="F:small GTPase binding"/>
    <property type="evidence" value="ECO:0007669"/>
    <property type="project" value="UniProtKB-ARBA"/>
</dbReference>
<feature type="region of interest" description="Disordered" evidence="4">
    <location>
        <begin position="49"/>
        <end position="75"/>
    </location>
</feature>
<dbReference type="PANTHER" id="PTHR47219:SF12">
    <property type="entry name" value="ECOTROPIC VIRAL INTEGRATION SITE 5 LIKE"/>
    <property type="match status" value="1"/>
</dbReference>
<evidence type="ECO:0000259" key="5">
    <source>
        <dbReference type="PROSITE" id="PS50086"/>
    </source>
</evidence>
<sequence>MASPTLSPDSSSQEALSGPTCSPTSDSENLSPDELELLAKLEEQNRLLEADSKSMRSMNGSRRNSGSSLVSSSSASSNLSHLEEDTWILWGRIANEWEEWRRRKEKLLKELIRKGIPHHFRAIVWQLLCSATDMPVKNQYSELLKMSSPCEKLIRRDIARTYPEHEFFKGQDSLGQEVLFNVMKAYSLVDREVGYCQGSAFIVGLLLMQMPEEEAFCVFVRLMQEYRLRELFKPSMAELGLCIYQFEYMLQEQLPDLNTHFRSQSFHTSMYASSWFLTLFLTTFPLPVATRVFDIFMYEGLEIVFRVGLALLQVNQMELMQLDMEGMSQYFQRVIPHQFDSCPDKLILKAYQVKYNPKKMKRLEKEYAAMKSKEMEEQIEIKRLRTENRLLKQRIETLEKGQVTRAQEAEENYVIKRELAVVRQQCSSAAQDLQKAQSTIRQLQEQQDNPRLTEDFVAHLETELEQSRLRETETLGALREMQDKVLDMEKRNSSLPDENNVARLQEELKALKVREGEAVASARELKLQLQELSDTWQAHLSRGGRWKESPRKLVLGELQDELMSVRLREAQALAEGRELRQRVVELETQDHIHRNLLNRVEAERAALQEKLQYLAAQNKGLQTQLSESRRKQAEAECKSKEEVMAVRLREADSMAAVAEMRQRIAELEIQREEGRIQGQLNHSDSSQYIRELKDQIEELKAEVRLLKGPPPFEDPLAFDGLGLARHLDEDSLPSSDEELLSVGVGAALQDALYPLSPRDARFFRRLERPAKDSEGSSDSDADELAAPYSQGLDN</sequence>
<feature type="compositionally biased region" description="Polar residues" evidence="4">
    <location>
        <begin position="1"/>
        <end position="30"/>
    </location>
</feature>
<dbReference type="PROSITE" id="PS50086">
    <property type="entry name" value="TBC_RABGAP"/>
    <property type="match status" value="1"/>
</dbReference>
<protein>
    <submittedName>
        <fullName evidence="7">EVI5-like protein isoform X2</fullName>
    </submittedName>
</protein>
<dbReference type="GeneID" id="111166028"/>
<dbReference type="AlphaFoldDB" id="A0A2Y9LTF8"/>
<keyword evidence="6" id="KW-1185">Reference proteome</keyword>
<dbReference type="Proteomes" id="UP000248483">
    <property type="component" value="Unplaced"/>
</dbReference>
<dbReference type="FunFam" id="1.10.10.750:FF:000002">
    <property type="entry name" value="Ecotropic viral integration site 5"/>
    <property type="match status" value="1"/>
</dbReference>
<dbReference type="Pfam" id="PF00566">
    <property type="entry name" value="RabGAP-TBC"/>
    <property type="match status" value="1"/>
</dbReference>
<feature type="region of interest" description="Disordered" evidence="4">
    <location>
        <begin position="1"/>
        <end position="36"/>
    </location>
</feature>
<evidence type="ECO:0000256" key="4">
    <source>
        <dbReference type="SAM" id="MobiDB-lite"/>
    </source>
</evidence>
<evidence type="ECO:0000256" key="1">
    <source>
        <dbReference type="ARBA" id="ARBA00022553"/>
    </source>
</evidence>
<name>A0A2Y9LTF8_DELLE</name>